<protein>
    <recommendedName>
        <fullName evidence="3">F-box domain-containing protein</fullName>
    </recommendedName>
</protein>
<evidence type="ECO:0008006" key="3">
    <source>
        <dbReference type="Google" id="ProtNLM"/>
    </source>
</evidence>
<accession>A0A9P5XJK1</accession>
<organism evidence="1 2">
    <name type="scientific">Macrolepiota fuliginosa MF-IS2</name>
    <dbReference type="NCBI Taxonomy" id="1400762"/>
    <lineage>
        <taxon>Eukaryota</taxon>
        <taxon>Fungi</taxon>
        <taxon>Dikarya</taxon>
        <taxon>Basidiomycota</taxon>
        <taxon>Agaricomycotina</taxon>
        <taxon>Agaricomycetes</taxon>
        <taxon>Agaricomycetidae</taxon>
        <taxon>Agaricales</taxon>
        <taxon>Agaricineae</taxon>
        <taxon>Agaricaceae</taxon>
        <taxon>Macrolepiota</taxon>
    </lineage>
</organism>
<dbReference type="AlphaFoldDB" id="A0A9P5XJK1"/>
<dbReference type="OrthoDB" id="3270987at2759"/>
<comment type="caution">
    <text evidence="1">The sequence shown here is derived from an EMBL/GenBank/DDBJ whole genome shotgun (WGS) entry which is preliminary data.</text>
</comment>
<reference evidence="1" key="1">
    <citation type="submission" date="2020-11" db="EMBL/GenBank/DDBJ databases">
        <authorList>
            <consortium name="DOE Joint Genome Institute"/>
            <person name="Ahrendt S."/>
            <person name="Riley R."/>
            <person name="Andreopoulos W."/>
            <person name="Labutti K."/>
            <person name="Pangilinan J."/>
            <person name="Ruiz-Duenas F.J."/>
            <person name="Barrasa J.M."/>
            <person name="Sanchez-Garcia M."/>
            <person name="Camarero S."/>
            <person name="Miyauchi S."/>
            <person name="Serrano A."/>
            <person name="Linde D."/>
            <person name="Babiker R."/>
            <person name="Drula E."/>
            <person name="Ayuso-Fernandez I."/>
            <person name="Pacheco R."/>
            <person name="Padilla G."/>
            <person name="Ferreira P."/>
            <person name="Barriuso J."/>
            <person name="Kellner H."/>
            <person name="Castanera R."/>
            <person name="Alfaro M."/>
            <person name="Ramirez L."/>
            <person name="Pisabarro A.G."/>
            <person name="Kuo A."/>
            <person name="Tritt A."/>
            <person name="Lipzen A."/>
            <person name="He G."/>
            <person name="Yan M."/>
            <person name="Ng V."/>
            <person name="Cullen D."/>
            <person name="Martin F."/>
            <person name="Rosso M.-N."/>
            <person name="Henrissat B."/>
            <person name="Hibbett D."/>
            <person name="Martinez A.T."/>
            <person name="Grigoriev I.V."/>
        </authorList>
    </citation>
    <scope>NUCLEOTIDE SEQUENCE</scope>
    <source>
        <strain evidence="1">MF-IS2</strain>
    </source>
</reference>
<evidence type="ECO:0000313" key="1">
    <source>
        <dbReference type="EMBL" id="KAF9452583.1"/>
    </source>
</evidence>
<proteinExistence type="predicted"/>
<dbReference type="Gene3D" id="3.80.10.10">
    <property type="entry name" value="Ribonuclease Inhibitor"/>
    <property type="match status" value="1"/>
</dbReference>
<sequence>MNTFVHFQYPGNLLHQLPPELLCKIFLKSLSGSPFYQQQENEYGDVDMTFDTSRMTTPFTLSAVCHQWRMTAFAEPSLWSFVYLVATPRKAKVQAYLLEQWLHRSGTLPLTIEIDTSNDPKKEWSAGFSTSASILLRPVFRHSPRCTTFRTRLPPSCLLPHSQSDYPNFINLTTLTIFPEEIPDAEEEEGEKIELFRHATNLRHIEIREVNFNQLIISWTSVVKVTTSNLGVNDCLHILRSAPHLEECSFEGILWPEENQITDTILLSGLKTLFLDFGEMETTQDIITRLVTAPNLEVFEYITEDADEFPTQQFGEFVTRSNCSLTYLSIKKPSMTVEEINQCLSQVSRSLEFLSLELLSDADVQMTTFEHPLHVIAGQLPRLKSATFSGPTMVLYPLFNIQIPQL</sequence>
<dbReference type="Proteomes" id="UP000807342">
    <property type="component" value="Unassembled WGS sequence"/>
</dbReference>
<evidence type="ECO:0000313" key="2">
    <source>
        <dbReference type="Proteomes" id="UP000807342"/>
    </source>
</evidence>
<dbReference type="SUPFAM" id="SSF52047">
    <property type="entry name" value="RNI-like"/>
    <property type="match status" value="1"/>
</dbReference>
<name>A0A9P5XJK1_9AGAR</name>
<gene>
    <name evidence="1" type="ORF">P691DRAFT_772206</name>
</gene>
<dbReference type="EMBL" id="MU151070">
    <property type="protein sequence ID" value="KAF9452583.1"/>
    <property type="molecule type" value="Genomic_DNA"/>
</dbReference>
<dbReference type="InterPro" id="IPR032675">
    <property type="entry name" value="LRR_dom_sf"/>
</dbReference>
<keyword evidence="2" id="KW-1185">Reference proteome</keyword>